<protein>
    <submittedName>
        <fullName evidence="5">Uncharacterized protein</fullName>
    </submittedName>
</protein>
<keyword evidence="1" id="KW-0808">Transferase</keyword>
<dbReference type="Pfam" id="PF13650">
    <property type="entry name" value="Asp_protease_2"/>
    <property type="match status" value="1"/>
</dbReference>
<dbReference type="Gene3D" id="2.40.70.10">
    <property type="entry name" value="Acid Proteases"/>
    <property type="match status" value="1"/>
</dbReference>
<proteinExistence type="predicted"/>
<dbReference type="GO" id="GO:0006508">
    <property type="term" value="P:proteolysis"/>
    <property type="evidence" value="ECO:0007669"/>
    <property type="project" value="InterPro"/>
</dbReference>
<evidence type="ECO:0000256" key="3">
    <source>
        <dbReference type="ARBA" id="ARBA00022918"/>
    </source>
</evidence>
<dbReference type="InterPro" id="IPR036397">
    <property type="entry name" value="RNaseH_sf"/>
</dbReference>
<reference evidence="5" key="1">
    <citation type="submission" date="2025-08" db="UniProtKB">
        <authorList>
            <consortium name="RefSeq"/>
        </authorList>
    </citation>
    <scope>IDENTIFICATION</scope>
</reference>
<dbReference type="InterPro" id="IPR021109">
    <property type="entry name" value="Peptidase_aspartic_dom_sf"/>
</dbReference>
<dbReference type="RefSeq" id="XP_016483774.1">
    <property type="nucleotide sequence ID" value="XM_016628288.1"/>
</dbReference>
<keyword evidence="2" id="KW-0548">Nucleotidyltransferase</keyword>
<dbReference type="OrthoDB" id="1302170at2759"/>
<feature type="region of interest" description="Disordered" evidence="4">
    <location>
        <begin position="26"/>
        <end position="86"/>
    </location>
</feature>
<organism evidence="5">
    <name type="scientific">Nicotiana tabacum</name>
    <name type="common">Common tobacco</name>
    <dbReference type="NCBI Taxonomy" id="4097"/>
    <lineage>
        <taxon>Eukaryota</taxon>
        <taxon>Viridiplantae</taxon>
        <taxon>Streptophyta</taxon>
        <taxon>Embryophyta</taxon>
        <taxon>Tracheophyta</taxon>
        <taxon>Spermatophyta</taxon>
        <taxon>Magnoliopsida</taxon>
        <taxon>eudicotyledons</taxon>
        <taxon>Gunneridae</taxon>
        <taxon>Pentapetalae</taxon>
        <taxon>asterids</taxon>
        <taxon>lamiids</taxon>
        <taxon>Solanales</taxon>
        <taxon>Solanaceae</taxon>
        <taxon>Nicotianoideae</taxon>
        <taxon>Nicotianeae</taxon>
        <taxon>Nicotiana</taxon>
    </lineage>
</organism>
<feature type="compositionally biased region" description="Low complexity" evidence="4">
    <location>
        <begin position="415"/>
        <end position="430"/>
    </location>
</feature>
<evidence type="ECO:0000256" key="2">
    <source>
        <dbReference type="ARBA" id="ARBA00022695"/>
    </source>
</evidence>
<dbReference type="KEGG" id="nta:107804407"/>
<gene>
    <name evidence="5" type="primary">LOC107804407</name>
</gene>
<evidence type="ECO:0000256" key="4">
    <source>
        <dbReference type="SAM" id="MobiDB-lite"/>
    </source>
</evidence>
<dbReference type="GO" id="GO:0003676">
    <property type="term" value="F:nucleic acid binding"/>
    <property type="evidence" value="ECO:0007669"/>
    <property type="project" value="InterPro"/>
</dbReference>
<dbReference type="InterPro" id="IPR012337">
    <property type="entry name" value="RNaseH-like_sf"/>
</dbReference>
<accession>A0A1S4B4K3</accession>
<feature type="region of interest" description="Disordered" evidence="4">
    <location>
        <begin position="327"/>
        <end position="392"/>
    </location>
</feature>
<feature type="compositionally biased region" description="Basic residues" evidence="4">
    <location>
        <begin position="381"/>
        <end position="392"/>
    </location>
</feature>
<dbReference type="GO" id="GO:0004190">
    <property type="term" value="F:aspartic-type endopeptidase activity"/>
    <property type="evidence" value="ECO:0007669"/>
    <property type="project" value="InterPro"/>
</dbReference>
<feature type="region of interest" description="Disordered" evidence="4">
    <location>
        <begin position="409"/>
        <end position="446"/>
    </location>
</feature>
<dbReference type="PROSITE" id="PS00141">
    <property type="entry name" value="ASP_PROTEASE"/>
    <property type="match status" value="1"/>
</dbReference>
<dbReference type="InterPro" id="IPR001969">
    <property type="entry name" value="Aspartic_peptidase_AS"/>
</dbReference>
<dbReference type="CDD" id="cd00303">
    <property type="entry name" value="retropepsin_like"/>
    <property type="match status" value="1"/>
</dbReference>
<dbReference type="SUPFAM" id="SSF50630">
    <property type="entry name" value="Acid proteases"/>
    <property type="match status" value="1"/>
</dbReference>
<dbReference type="Gene3D" id="3.30.420.10">
    <property type="entry name" value="Ribonuclease H-like superfamily/Ribonuclease H"/>
    <property type="match status" value="1"/>
</dbReference>
<evidence type="ECO:0000256" key="1">
    <source>
        <dbReference type="ARBA" id="ARBA00022679"/>
    </source>
</evidence>
<dbReference type="GO" id="GO:0003964">
    <property type="term" value="F:RNA-directed DNA polymerase activity"/>
    <property type="evidence" value="ECO:0007669"/>
    <property type="project" value="UniProtKB-KW"/>
</dbReference>
<dbReference type="SUPFAM" id="SSF53098">
    <property type="entry name" value="Ribonuclease H-like"/>
    <property type="match status" value="1"/>
</dbReference>
<dbReference type="PANTHER" id="PTHR12917">
    <property type="entry name" value="ASPARTYL PROTEASE DDI-RELATED"/>
    <property type="match status" value="1"/>
</dbReference>
<keyword evidence="3" id="KW-0695">RNA-directed DNA polymerase</keyword>
<name>A0A1S4B4K3_TOBAC</name>
<dbReference type="PANTHER" id="PTHR12917:SF18">
    <property type="entry name" value="DNA DAMAGE-INDUCIBLE PROTEIN 1-LIKE"/>
    <property type="match status" value="1"/>
</dbReference>
<evidence type="ECO:0000313" key="5">
    <source>
        <dbReference type="RefSeq" id="XP_016483774.1"/>
    </source>
</evidence>
<sequence>MELKRQRIDTLPNAIQAAECLGDYNLGTQNDRPQPSIRGGFNENHPSNGGPSKSGGYRSASKTKTPLSNSNSAASINNNQGRNPPSECRHCGGAHWNNECPNIKFNAHQTVEDELDASDISEEDQVGAFNAIVGSIPHALAGTSACPPKKTFVPITKKGKEKIDKRPPKQARTLMFIELKVNGKPLHALIDTGATHNCLASTQVERLGLVVQKSKGRVKAINSPPQTLGGTTTNVPVKLGPYKGSIDLCFGSTLSHNSDIHPPSDGQTDRFDDMLEEYLRNFATGSQKHWVKLLDAAQLCFNSQKSHHNNKSPFEIVTGQQPLLPQTQAHRTEGRMSPIQQLSSSSSSYGSEDGANSDHPDSPPPPSPSNSSSSTPPSKSPKPRFQRQKMLARKIVASEALRKVLNKRLKASQVKESLSLKSDSSSESESFQSVTEGDGHGSSGSE</sequence>
<dbReference type="AlphaFoldDB" id="A0A1S4B4K3"/>
<feature type="compositionally biased region" description="Low complexity" evidence="4">
    <location>
        <begin position="68"/>
        <end position="79"/>
    </location>
</feature>
<dbReference type="PaxDb" id="4097-A0A1S4B4K3"/>